<feature type="signal peptide" evidence="3">
    <location>
        <begin position="1"/>
        <end position="27"/>
    </location>
</feature>
<dbReference type="PANTHER" id="PTHR43751">
    <property type="entry name" value="SULFATASE"/>
    <property type="match status" value="1"/>
</dbReference>
<comment type="similarity">
    <text evidence="1">Belongs to the sulfatase family.</text>
</comment>
<keyword evidence="2" id="KW-0378">Hydrolase</keyword>
<dbReference type="PANTHER" id="PTHR43751:SF7">
    <property type="entry name" value="ARYLSULPHATASE A"/>
    <property type="match status" value="1"/>
</dbReference>
<sequence length="519" mass="57943">MRKNRLFLCLSFMIMMGNLLTSHSSLAQKKTETKKPNIIIIYMDDLGFGDLSCYGAKEIKTPNIDKIAKQGIKFTNGYASSSTCTPSRYALLTGEYPWKNKNAAILSGDAPLLISTDKQTLPKKLKANGYTTAVVGKWHLGLGNGQVNWNERVSPGPNEVGFEYAYIMAATNDRVPTVYMEDGGVVGLDKNDPIEVNYRKNFEGEPTGLDNPELLKMKWHHGHNKSIVNGIPRIGYMKGGKSALWDDEQMSEHFLGIAQDFVKENKEKPFFLYYALHQPHVPRIPNPRFVGSTNLGPRGDVIVEADWAVGEFMNTLKKEGLLENTLIIFSSDNGPVLNDGYFDQADTRNGLHTPAGVLRGGKYSLYDAGAHVPFMCMWKGEIKPMESNALVSQVDIFNSINSLLKLNEVDTDSQNILEAFLGKTEKGRSEFVVEANRNLAYRSGDWLMIPPYTGNPVNAFVGIELGKAKYFQLFNLKEDPSQTKNLSKEYPEVLAKLKKEFLEEVKGFEPEGANELVLE</sequence>
<gene>
    <name evidence="5" type="ORF">BC781_10876</name>
</gene>
<dbReference type="SUPFAM" id="SSF53649">
    <property type="entry name" value="Alkaline phosphatase-like"/>
    <property type="match status" value="1"/>
</dbReference>
<dbReference type="GO" id="GO:0016787">
    <property type="term" value="F:hydrolase activity"/>
    <property type="evidence" value="ECO:0007669"/>
    <property type="project" value="UniProtKB-KW"/>
</dbReference>
<dbReference type="PROSITE" id="PS00149">
    <property type="entry name" value="SULFATASE_2"/>
    <property type="match status" value="1"/>
</dbReference>
<evidence type="ECO:0000256" key="2">
    <source>
        <dbReference type="ARBA" id="ARBA00022801"/>
    </source>
</evidence>
<proteinExistence type="inferred from homology"/>
<evidence type="ECO:0000259" key="4">
    <source>
        <dbReference type="Pfam" id="PF00884"/>
    </source>
</evidence>
<reference evidence="5 6" key="1">
    <citation type="submission" date="2018-03" db="EMBL/GenBank/DDBJ databases">
        <title>Genomic Encyclopedia of Archaeal and Bacterial Type Strains, Phase II (KMG-II): from individual species to whole genera.</title>
        <authorList>
            <person name="Goeker M."/>
        </authorList>
    </citation>
    <scope>NUCLEOTIDE SEQUENCE [LARGE SCALE GENOMIC DNA]</scope>
    <source>
        <strain evidence="5 6">DSM 28229</strain>
    </source>
</reference>
<dbReference type="EMBL" id="QGDO01000008">
    <property type="protein sequence ID" value="PWJ37941.1"/>
    <property type="molecule type" value="Genomic_DNA"/>
</dbReference>
<evidence type="ECO:0000256" key="1">
    <source>
        <dbReference type="ARBA" id="ARBA00008779"/>
    </source>
</evidence>
<keyword evidence="3" id="KW-0732">Signal</keyword>
<dbReference type="AlphaFoldDB" id="A0A315Z6F2"/>
<name>A0A315Z6F2_SEDFL</name>
<evidence type="ECO:0000313" key="6">
    <source>
        <dbReference type="Proteomes" id="UP000245535"/>
    </source>
</evidence>
<dbReference type="Gene3D" id="3.40.720.10">
    <property type="entry name" value="Alkaline Phosphatase, subunit A"/>
    <property type="match status" value="1"/>
</dbReference>
<protein>
    <submittedName>
        <fullName evidence="5">Arylsulfatase A-like enzyme</fullName>
    </submittedName>
</protein>
<dbReference type="InterPro" id="IPR000917">
    <property type="entry name" value="Sulfatase_N"/>
</dbReference>
<dbReference type="OrthoDB" id="9764377at2"/>
<dbReference type="InterPro" id="IPR017850">
    <property type="entry name" value="Alkaline_phosphatase_core_sf"/>
</dbReference>
<feature type="chain" id="PRO_5016301142" evidence="3">
    <location>
        <begin position="28"/>
        <end position="519"/>
    </location>
</feature>
<keyword evidence="6" id="KW-1185">Reference proteome</keyword>
<organism evidence="5 6">
    <name type="scientific">Sediminitomix flava</name>
    <dbReference type="NCBI Taxonomy" id="379075"/>
    <lineage>
        <taxon>Bacteria</taxon>
        <taxon>Pseudomonadati</taxon>
        <taxon>Bacteroidota</taxon>
        <taxon>Cytophagia</taxon>
        <taxon>Cytophagales</taxon>
        <taxon>Flammeovirgaceae</taxon>
        <taxon>Sediminitomix</taxon>
    </lineage>
</organism>
<dbReference type="InterPro" id="IPR024607">
    <property type="entry name" value="Sulfatase_CS"/>
</dbReference>
<dbReference type="Gene3D" id="3.30.1120.10">
    <property type="match status" value="1"/>
</dbReference>
<dbReference type="InterPro" id="IPR052701">
    <property type="entry name" value="GAG_Ulvan_Degrading_Sulfatases"/>
</dbReference>
<accession>A0A315Z6F2</accession>
<dbReference type="PROSITE" id="PS00523">
    <property type="entry name" value="SULFATASE_1"/>
    <property type="match status" value="1"/>
</dbReference>
<evidence type="ECO:0000313" key="5">
    <source>
        <dbReference type="EMBL" id="PWJ37941.1"/>
    </source>
</evidence>
<evidence type="ECO:0000256" key="3">
    <source>
        <dbReference type="SAM" id="SignalP"/>
    </source>
</evidence>
<feature type="domain" description="Sulfatase N-terminal" evidence="4">
    <location>
        <begin position="36"/>
        <end position="404"/>
    </location>
</feature>
<comment type="caution">
    <text evidence="5">The sequence shown here is derived from an EMBL/GenBank/DDBJ whole genome shotgun (WGS) entry which is preliminary data.</text>
</comment>
<dbReference type="Pfam" id="PF00884">
    <property type="entry name" value="Sulfatase"/>
    <property type="match status" value="1"/>
</dbReference>
<dbReference type="Proteomes" id="UP000245535">
    <property type="component" value="Unassembled WGS sequence"/>
</dbReference>